<sequence length="509" mass="55965">MLKLVTVAALGALGCALAEPSSLQKSNDMSNTCRDEVQNCALWAGQGECSINPKYMLSKCAMSCNSCFSQSSETGDQSCSDDTRAAEEPPARPPISPFNPPSPSQQCADDLDSQCDERAALGHCDSQKGEMLMRCPRACGVCPYWGSMKKVYDCADTHENCRFWAAAGECENNPAYMVDNCAVSCEMCDKKLSACDRPEETPPLLRPGDINATFMRLLRDFPQYSPKIVSRPGAGKFGDASPWLVTMSNFVSDEEADAFIGSCQGHFNRSLAGDHVSPVRTSNQCWCEGNECERSALTRRVSDRISAITGAPSRYMEPFQVLKYEVGQFYKTHHDQNSAVFTPQGPRVFTFYMYLSTPEAGGGTRFNDLGVTVPAVKGNAVLWPSVMDADPDRDEPYTRHEVRVDSCAFPLFFFLPSLTARLTQARTPHIPSSLSLCPSPSRSFPRAFCPLHRHAPRLAPSSLLFLSLFHFLYIGISIFVQLPFSPSLLHSACLNHPAPTIPSSRHRGL</sequence>
<evidence type="ECO:0000259" key="14">
    <source>
        <dbReference type="PROSITE" id="PS51670"/>
    </source>
</evidence>
<evidence type="ECO:0000256" key="8">
    <source>
        <dbReference type="ARBA" id="ARBA00023002"/>
    </source>
</evidence>
<dbReference type="GO" id="GO:0016020">
    <property type="term" value="C:membrane"/>
    <property type="evidence" value="ECO:0007669"/>
    <property type="project" value="UniProtKB-SubCell"/>
</dbReference>
<evidence type="ECO:0000256" key="1">
    <source>
        <dbReference type="ARBA" id="ARBA00001961"/>
    </source>
</evidence>
<evidence type="ECO:0000256" key="12">
    <source>
        <dbReference type="SAM" id="SignalP"/>
    </source>
</evidence>
<accession>A0A7S4BQL7</accession>
<keyword evidence="10" id="KW-0472">Membrane</keyword>
<dbReference type="PROSITE" id="PS51670">
    <property type="entry name" value="SHKT"/>
    <property type="match status" value="3"/>
</dbReference>
<dbReference type="GO" id="GO:0004656">
    <property type="term" value="F:procollagen-proline 4-dioxygenase activity"/>
    <property type="evidence" value="ECO:0007669"/>
    <property type="project" value="TreeGrafter"/>
</dbReference>
<dbReference type="InterPro" id="IPR005123">
    <property type="entry name" value="Oxoglu/Fe-dep_dioxygenase_dom"/>
</dbReference>
<evidence type="ECO:0000256" key="4">
    <source>
        <dbReference type="ARBA" id="ARBA00022692"/>
    </source>
</evidence>
<organism evidence="15">
    <name type="scientific">Chrysotila carterae</name>
    <name type="common">Marine alga</name>
    <name type="synonym">Syracosphaera carterae</name>
    <dbReference type="NCBI Taxonomy" id="13221"/>
    <lineage>
        <taxon>Eukaryota</taxon>
        <taxon>Haptista</taxon>
        <taxon>Haptophyta</taxon>
        <taxon>Prymnesiophyceae</taxon>
        <taxon>Isochrysidales</taxon>
        <taxon>Isochrysidaceae</taxon>
        <taxon>Chrysotila</taxon>
    </lineage>
</organism>
<dbReference type="InterPro" id="IPR044862">
    <property type="entry name" value="Pro_4_hyd_alph_FE2OG_OXY"/>
</dbReference>
<dbReference type="GO" id="GO:0005783">
    <property type="term" value="C:endoplasmic reticulum"/>
    <property type="evidence" value="ECO:0007669"/>
    <property type="project" value="TreeGrafter"/>
</dbReference>
<dbReference type="PROSITE" id="PS51257">
    <property type="entry name" value="PROKAR_LIPOPROTEIN"/>
    <property type="match status" value="1"/>
</dbReference>
<dbReference type="InterPro" id="IPR045054">
    <property type="entry name" value="P4HA-like"/>
</dbReference>
<keyword evidence="9" id="KW-0408">Iron</keyword>
<evidence type="ECO:0000256" key="6">
    <source>
        <dbReference type="ARBA" id="ARBA00022964"/>
    </source>
</evidence>
<dbReference type="EMBL" id="HBIZ01040480">
    <property type="protein sequence ID" value="CAE0773238.1"/>
    <property type="molecule type" value="Transcribed_RNA"/>
</dbReference>
<evidence type="ECO:0008006" key="16">
    <source>
        <dbReference type="Google" id="ProtNLM"/>
    </source>
</evidence>
<feature type="compositionally biased region" description="Basic and acidic residues" evidence="11">
    <location>
        <begin position="81"/>
        <end position="90"/>
    </location>
</feature>
<evidence type="ECO:0000256" key="5">
    <source>
        <dbReference type="ARBA" id="ARBA00022723"/>
    </source>
</evidence>
<feature type="domain" description="ShKT" evidence="14">
    <location>
        <begin position="107"/>
        <end position="142"/>
    </location>
</feature>
<dbReference type="PANTHER" id="PTHR10869:SF235">
    <property type="entry name" value="PROCOLLAGEN-PROLINE 4-DIOXYGENASE"/>
    <property type="match status" value="1"/>
</dbReference>
<dbReference type="PROSITE" id="PS51471">
    <property type="entry name" value="FE2OG_OXY"/>
    <property type="match status" value="1"/>
</dbReference>
<evidence type="ECO:0000256" key="3">
    <source>
        <dbReference type="ARBA" id="ARBA00004308"/>
    </source>
</evidence>
<feature type="domain" description="ShKT" evidence="14">
    <location>
        <begin position="33"/>
        <end position="67"/>
    </location>
</feature>
<dbReference type="SMART" id="SM00254">
    <property type="entry name" value="ShKT"/>
    <property type="match status" value="3"/>
</dbReference>
<keyword evidence="4" id="KW-0812">Transmembrane</keyword>
<dbReference type="AlphaFoldDB" id="A0A7S4BQL7"/>
<dbReference type="Gene3D" id="2.60.120.620">
    <property type="entry name" value="q2cbj1_9rhob like domain"/>
    <property type="match status" value="1"/>
</dbReference>
<dbReference type="InterPro" id="IPR006620">
    <property type="entry name" value="Pro_4_hyd_alph"/>
</dbReference>
<comment type="subcellular location">
    <subcellularLocation>
        <location evidence="3">Endomembrane system</location>
    </subcellularLocation>
    <subcellularLocation>
        <location evidence="2">Membrane</location>
        <topology evidence="2">Single-pass membrane protein</topology>
    </subcellularLocation>
</comment>
<keyword evidence="6" id="KW-0223">Dioxygenase</keyword>
<keyword evidence="5" id="KW-0479">Metal-binding</keyword>
<evidence type="ECO:0000256" key="11">
    <source>
        <dbReference type="SAM" id="MobiDB-lite"/>
    </source>
</evidence>
<reference evidence="15" key="1">
    <citation type="submission" date="2021-01" db="EMBL/GenBank/DDBJ databases">
        <authorList>
            <person name="Corre E."/>
            <person name="Pelletier E."/>
            <person name="Niang G."/>
            <person name="Scheremetjew M."/>
            <person name="Finn R."/>
            <person name="Kale V."/>
            <person name="Holt S."/>
            <person name="Cochrane G."/>
            <person name="Meng A."/>
            <person name="Brown T."/>
            <person name="Cohen L."/>
        </authorList>
    </citation>
    <scope>NUCLEOTIDE SEQUENCE</scope>
    <source>
        <strain evidence="15">CCMP645</strain>
    </source>
</reference>
<evidence type="ECO:0000313" key="15">
    <source>
        <dbReference type="EMBL" id="CAE0773238.1"/>
    </source>
</evidence>
<evidence type="ECO:0000256" key="10">
    <source>
        <dbReference type="ARBA" id="ARBA00023136"/>
    </source>
</evidence>
<dbReference type="InterPro" id="IPR003582">
    <property type="entry name" value="ShKT_dom"/>
</dbReference>
<dbReference type="SMART" id="SM00702">
    <property type="entry name" value="P4Hc"/>
    <property type="match status" value="1"/>
</dbReference>
<feature type="chain" id="PRO_5031405335" description="Fe2OG dioxygenase domain-containing protein" evidence="12">
    <location>
        <begin position="19"/>
        <end position="509"/>
    </location>
</feature>
<protein>
    <recommendedName>
        <fullName evidence="16">Fe2OG dioxygenase domain-containing protein</fullName>
    </recommendedName>
</protein>
<evidence type="ECO:0000256" key="9">
    <source>
        <dbReference type="ARBA" id="ARBA00023004"/>
    </source>
</evidence>
<feature type="signal peptide" evidence="12">
    <location>
        <begin position="1"/>
        <end position="18"/>
    </location>
</feature>
<comment type="cofactor">
    <cofactor evidence="1">
        <name>L-ascorbate</name>
        <dbReference type="ChEBI" id="CHEBI:38290"/>
    </cofactor>
</comment>
<proteinExistence type="predicted"/>
<feature type="domain" description="ShKT" evidence="14">
    <location>
        <begin position="154"/>
        <end position="188"/>
    </location>
</feature>
<gene>
    <name evidence="15" type="ORF">PCAR00345_LOCUS25850</name>
</gene>
<feature type="compositionally biased region" description="Pro residues" evidence="11">
    <location>
        <begin position="91"/>
        <end position="103"/>
    </location>
</feature>
<keyword evidence="12" id="KW-0732">Signal</keyword>
<dbReference type="GO" id="GO:0005506">
    <property type="term" value="F:iron ion binding"/>
    <property type="evidence" value="ECO:0007669"/>
    <property type="project" value="InterPro"/>
</dbReference>
<dbReference type="GO" id="GO:0031418">
    <property type="term" value="F:L-ascorbic acid binding"/>
    <property type="evidence" value="ECO:0007669"/>
    <property type="project" value="InterPro"/>
</dbReference>
<evidence type="ECO:0000259" key="13">
    <source>
        <dbReference type="PROSITE" id="PS51471"/>
    </source>
</evidence>
<evidence type="ECO:0000256" key="7">
    <source>
        <dbReference type="ARBA" id="ARBA00022989"/>
    </source>
</evidence>
<keyword evidence="8" id="KW-0560">Oxidoreductase</keyword>
<keyword evidence="7" id="KW-1133">Transmembrane helix</keyword>
<dbReference type="Pfam" id="PF01549">
    <property type="entry name" value="ShK"/>
    <property type="match status" value="3"/>
</dbReference>
<feature type="domain" description="Fe2OG dioxygenase" evidence="13">
    <location>
        <begin position="314"/>
        <end position="431"/>
    </location>
</feature>
<feature type="region of interest" description="Disordered" evidence="11">
    <location>
        <begin position="78"/>
        <end position="110"/>
    </location>
</feature>
<evidence type="ECO:0000256" key="2">
    <source>
        <dbReference type="ARBA" id="ARBA00004167"/>
    </source>
</evidence>
<dbReference type="Pfam" id="PF13640">
    <property type="entry name" value="2OG-FeII_Oxy_3"/>
    <property type="match status" value="1"/>
</dbReference>
<name>A0A7S4BQL7_CHRCT</name>
<dbReference type="PANTHER" id="PTHR10869">
    <property type="entry name" value="PROLYL 4-HYDROXYLASE ALPHA SUBUNIT"/>
    <property type="match status" value="1"/>
</dbReference>